<protein>
    <submittedName>
        <fullName evidence="1">Uncharacterized protein</fullName>
    </submittedName>
</protein>
<proteinExistence type="predicted"/>
<dbReference type="AlphaFoldDB" id="A0A6A4HJG7"/>
<evidence type="ECO:0000313" key="2">
    <source>
        <dbReference type="Proteomes" id="UP000799118"/>
    </source>
</evidence>
<dbReference type="EMBL" id="ML769500">
    <property type="protein sequence ID" value="KAE9397244.1"/>
    <property type="molecule type" value="Genomic_DNA"/>
</dbReference>
<evidence type="ECO:0000313" key="1">
    <source>
        <dbReference type="EMBL" id="KAE9397244.1"/>
    </source>
</evidence>
<reference evidence="1" key="1">
    <citation type="journal article" date="2019" name="Environ. Microbiol.">
        <title>Fungal ecological strategies reflected in gene transcription - a case study of two litter decomposers.</title>
        <authorList>
            <person name="Barbi F."/>
            <person name="Kohler A."/>
            <person name="Barry K."/>
            <person name="Baskaran P."/>
            <person name="Daum C."/>
            <person name="Fauchery L."/>
            <person name="Ihrmark K."/>
            <person name="Kuo A."/>
            <person name="LaButti K."/>
            <person name="Lipzen A."/>
            <person name="Morin E."/>
            <person name="Grigoriev I.V."/>
            <person name="Henrissat B."/>
            <person name="Lindahl B."/>
            <person name="Martin F."/>
        </authorList>
    </citation>
    <scope>NUCLEOTIDE SEQUENCE</scope>
    <source>
        <strain evidence="1">JB14</strain>
    </source>
</reference>
<dbReference type="Proteomes" id="UP000799118">
    <property type="component" value="Unassembled WGS sequence"/>
</dbReference>
<name>A0A6A4HJG7_9AGAR</name>
<gene>
    <name evidence="1" type="ORF">BT96DRAFT_78822</name>
</gene>
<organism evidence="1 2">
    <name type="scientific">Gymnopus androsaceus JB14</name>
    <dbReference type="NCBI Taxonomy" id="1447944"/>
    <lineage>
        <taxon>Eukaryota</taxon>
        <taxon>Fungi</taxon>
        <taxon>Dikarya</taxon>
        <taxon>Basidiomycota</taxon>
        <taxon>Agaricomycotina</taxon>
        <taxon>Agaricomycetes</taxon>
        <taxon>Agaricomycetidae</taxon>
        <taxon>Agaricales</taxon>
        <taxon>Marasmiineae</taxon>
        <taxon>Omphalotaceae</taxon>
        <taxon>Gymnopus</taxon>
    </lineage>
</organism>
<accession>A0A6A4HJG7</accession>
<keyword evidence="2" id="KW-1185">Reference proteome</keyword>
<sequence length="222" mass="25852">MLPPGDGEDIFIWFYNPKFDAFHRKKEAGSLGEYWMLHHITNLKTSIAGLLEQLNYPAMPATEGGKSFFCALLVPKIVRDESGAFKMTPGCKKAWEHTKLEKAKECEGICIIDQTQSELFEDSYQDCQRKKMDPLLSLSDATREKLETFRLTPYAKIAYRMELEHEYTQQSLLRNGIYYWEDAGLDTLPDFVVAKINQIESRRDWLDWNPNVWLTCKQCITY</sequence>